<dbReference type="Pfam" id="PF07514">
    <property type="entry name" value="TraI_2"/>
    <property type="match status" value="1"/>
</dbReference>
<keyword evidence="2" id="KW-0547">Nucleotide-binding</keyword>
<dbReference type="Proteomes" id="UP000243374">
    <property type="component" value="Unassembled WGS sequence"/>
</dbReference>
<gene>
    <name evidence="2" type="ORF">SAMN04487865_10172</name>
</gene>
<keyword evidence="2" id="KW-0067">ATP-binding</keyword>
<organism evidence="2 3">
    <name type="scientific">Succinivibrio dextrinosolvens</name>
    <dbReference type="NCBI Taxonomy" id="83771"/>
    <lineage>
        <taxon>Bacteria</taxon>
        <taxon>Pseudomonadati</taxon>
        <taxon>Pseudomonadota</taxon>
        <taxon>Gammaproteobacteria</taxon>
        <taxon>Aeromonadales</taxon>
        <taxon>Succinivibrionaceae</taxon>
        <taxon>Succinivibrio</taxon>
    </lineage>
</organism>
<name>A0A662Z8S5_9GAMM</name>
<proteinExistence type="predicted"/>
<sequence length="561" mass="64742">MFSSFISRLLSFRVESTPAFNSKLRFGEDQSFDSDLWRLSGQNFASAPKGFVSGRRRTAFRSLFSYGAKSYEDNRFEDYKLLLKDGSELFETLPVKKLLEHNQDLIVSIREHIRLDDRLYLRYVKPAILTLAKTVFNSPASHVLHDSDCGGLFRHSLLTALLCLDSARRFECFEKILCEDYERLEVFFLILALMHDVGKIISDYEITTPGNRYVFATDAVLENTLEDFARKHKALYLRYHFKAARSKIHDQIFSTLMLQYLNGNPKLTGFLSRVRRPDGSEINLYRELIDFNHKSEFYEVLKAADSRACCASISRFSSLYGAGEYLLSLFLNERIDPALDGFYRLKNGYLVEHGSEAYRALAVAIDLYGEMGQKALSSLSFYEEHDLSETPVVLRDHRQRSYEVSPAFRKKLLGCDYETYAGISSDVLIFKRESFFKKMASTGFLIKKGYISCFNWNEVNLNGEKRYVYGFCINTGSNSGDNCYSLVDLEFDRLIKQLKKSIRVDNTENITSFCFNNGLNLNKVLPHLNDPDYLDRAIDKTSLKFNLYTSIRASERIRQKK</sequence>
<dbReference type="GO" id="GO:0004386">
    <property type="term" value="F:helicase activity"/>
    <property type="evidence" value="ECO:0007669"/>
    <property type="project" value="UniProtKB-KW"/>
</dbReference>
<reference evidence="2 3" key="1">
    <citation type="submission" date="2016-10" db="EMBL/GenBank/DDBJ databases">
        <authorList>
            <person name="Varghese N."/>
            <person name="Submissions S."/>
        </authorList>
    </citation>
    <scope>NUCLEOTIDE SEQUENCE [LARGE SCALE GENOMIC DNA]</scope>
    <source>
        <strain evidence="2 3">22B</strain>
    </source>
</reference>
<dbReference type="InterPro" id="IPR011119">
    <property type="entry name" value="Unchr_helicase_relaxase_TraI"/>
</dbReference>
<feature type="domain" description="Uncharacterised" evidence="1">
    <location>
        <begin position="101"/>
        <end position="260"/>
    </location>
</feature>
<protein>
    <submittedName>
        <fullName evidence="2">Helicase</fullName>
    </submittedName>
</protein>
<dbReference type="EMBL" id="FOSF01000017">
    <property type="protein sequence ID" value="SFK03790.1"/>
    <property type="molecule type" value="Genomic_DNA"/>
</dbReference>
<dbReference type="AlphaFoldDB" id="A0A662Z8S5"/>
<evidence type="ECO:0000313" key="2">
    <source>
        <dbReference type="EMBL" id="SFK03790.1"/>
    </source>
</evidence>
<dbReference type="RefSeq" id="WP_074840291.1">
    <property type="nucleotide sequence ID" value="NZ_CP047056.1"/>
</dbReference>
<dbReference type="Gene3D" id="1.10.3210.40">
    <property type="match status" value="1"/>
</dbReference>
<dbReference type="OrthoDB" id="6190309at2"/>
<dbReference type="CDD" id="cd00077">
    <property type="entry name" value="HDc"/>
    <property type="match status" value="1"/>
</dbReference>
<keyword evidence="2" id="KW-0378">Hydrolase</keyword>
<evidence type="ECO:0000259" key="1">
    <source>
        <dbReference type="Pfam" id="PF07514"/>
    </source>
</evidence>
<keyword evidence="2" id="KW-0347">Helicase</keyword>
<evidence type="ECO:0000313" key="3">
    <source>
        <dbReference type="Proteomes" id="UP000243374"/>
    </source>
</evidence>
<keyword evidence="3" id="KW-1185">Reference proteome</keyword>
<dbReference type="InterPro" id="IPR003607">
    <property type="entry name" value="HD/PDEase_dom"/>
</dbReference>
<accession>A0A662Z8S5</accession>